<feature type="compositionally biased region" description="Polar residues" evidence="1">
    <location>
        <begin position="420"/>
        <end position="432"/>
    </location>
</feature>
<feature type="compositionally biased region" description="Low complexity" evidence="1">
    <location>
        <begin position="667"/>
        <end position="688"/>
    </location>
</feature>
<feature type="compositionally biased region" description="Polar residues" evidence="1">
    <location>
        <begin position="1"/>
        <end position="12"/>
    </location>
</feature>
<feature type="compositionally biased region" description="Polar residues" evidence="1">
    <location>
        <begin position="818"/>
        <end position="831"/>
    </location>
</feature>
<feature type="compositionally biased region" description="Basic and acidic residues" evidence="1">
    <location>
        <begin position="14"/>
        <end position="25"/>
    </location>
</feature>
<feature type="compositionally biased region" description="Polar residues" evidence="1">
    <location>
        <begin position="1001"/>
        <end position="1013"/>
    </location>
</feature>
<feature type="compositionally biased region" description="Low complexity" evidence="1">
    <location>
        <begin position="556"/>
        <end position="566"/>
    </location>
</feature>
<feature type="region of interest" description="Disordered" evidence="1">
    <location>
        <begin position="1"/>
        <end position="251"/>
    </location>
</feature>
<name>A0AAD4H1N7_9FUNG</name>
<feature type="compositionally biased region" description="Low complexity" evidence="1">
    <location>
        <begin position="49"/>
        <end position="62"/>
    </location>
</feature>
<dbReference type="EMBL" id="JAAAIL010002125">
    <property type="protein sequence ID" value="KAG0260251.1"/>
    <property type="molecule type" value="Genomic_DNA"/>
</dbReference>
<feature type="compositionally biased region" description="Polar residues" evidence="1">
    <location>
        <begin position="362"/>
        <end position="374"/>
    </location>
</feature>
<feature type="compositionally biased region" description="Pro residues" evidence="1">
    <location>
        <begin position="433"/>
        <end position="448"/>
    </location>
</feature>
<feature type="compositionally biased region" description="Acidic residues" evidence="1">
    <location>
        <begin position="1347"/>
        <end position="1365"/>
    </location>
</feature>
<feature type="compositionally biased region" description="Low complexity" evidence="1">
    <location>
        <begin position="783"/>
        <end position="812"/>
    </location>
</feature>
<feature type="compositionally biased region" description="Basic residues" evidence="1">
    <location>
        <begin position="1414"/>
        <end position="1426"/>
    </location>
</feature>
<feature type="compositionally biased region" description="Low complexity" evidence="1">
    <location>
        <begin position="235"/>
        <end position="249"/>
    </location>
</feature>
<feature type="region of interest" description="Disordered" evidence="1">
    <location>
        <begin position="1315"/>
        <end position="1511"/>
    </location>
</feature>
<feature type="compositionally biased region" description="Low complexity" evidence="1">
    <location>
        <begin position="615"/>
        <end position="630"/>
    </location>
</feature>
<feature type="compositionally biased region" description="Basic and acidic residues" evidence="1">
    <location>
        <begin position="1057"/>
        <end position="1070"/>
    </location>
</feature>
<feature type="compositionally biased region" description="Basic residues" evidence="1">
    <location>
        <begin position="895"/>
        <end position="906"/>
    </location>
</feature>
<evidence type="ECO:0000313" key="3">
    <source>
        <dbReference type="Proteomes" id="UP001194580"/>
    </source>
</evidence>
<feature type="region of interest" description="Disordered" evidence="1">
    <location>
        <begin position="1042"/>
        <end position="1093"/>
    </location>
</feature>
<protein>
    <submittedName>
        <fullName evidence="2">Uncharacterized protein</fullName>
    </submittedName>
</protein>
<feature type="region of interest" description="Disordered" evidence="1">
    <location>
        <begin position="1114"/>
        <end position="1159"/>
    </location>
</feature>
<feature type="non-terminal residue" evidence="2">
    <location>
        <position position="1511"/>
    </location>
</feature>
<feature type="compositionally biased region" description="Low complexity" evidence="1">
    <location>
        <begin position="1471"/>
        <end position="1487"/>
    </location>
</feature>
<gene>
    <name evidence="2" type="ORF">BGZ95_004494</name>
</gene>
<feature type="compositionally biased region" description="Low complexity" evidence="1">
    <location>
        <begin position="73"/>
        <end position="122"/>
    </location>
</feature>
<reference evidence="2" key="1">
    <citation type="journal article" date="2020" name="Fungal Divers.">
        <title>Resolving the Mortierellaceae phylogeny through synthesis of multi-gene phylogenetics and phylogenomics.</title>
        <authorList>
            <person name="Vandepol N."/>
            <person name="Liber J."/>
            <person name="Desiro A."/>
            <person name="Na H."/>
            <person name="Kennedy M."/>
            <person name="Barry K."/>
            <person name="Grigoriev I.V."/>
            <person name="Miller A.N."/>
            <person name="O'Donnell K."/>
            <person name="Stajich J.E."/>
            <person name="Bonito G."/>
        </authorList>
    </citation>
    <scope>NUCLEOTIDE SEQUENCE</scope>
    <source>
        <strain evidence="2">NRRL 28262</strain>
    </source>
</reference>
<sequence length="1511" mass="165007">SQSPTKRSSSALKNEPELDIRRINELQEEQQQQQQQCSSYGSDAHEDQSSSTANNYDNNNNSRMDYANDDSVHPLAPAPHHSSGSSSRRNSSVHPSSSSSGQSNYYTSSPAIQPQQHQQLLKLKTEHGFSSAPAPMPDNAGMVHNEDTDERSTGSSRRASSSEVNMGGGGPGESTMMRDDRDDQDNDDDDDEDNDLDGSSHHHRLAIDTASPSMRHDGMSTMVGTPETASLNADTPTTTTGTTAPSSRRGSLRTITATLPRSPLQEETIGLFKLYRNLIPCAKCFCRNTIQRDGMSDGNLRFKCRPPVSMSLICNKSYSESKIRNMIAVVMERDPEDRIYGGGGHQHPLDARRPSQPHPHQGSVSRRASIQQLRRPSIVDDEGMMMDYEDNAPSGPHPTYLQVPGTPPMDGEDSRHYRSRTSYNQPPRSVTPTGPPHPASGNGGPPPATSGRQGGQKLHHSHSHPNIGQQRHQQYLEQQEREHRGSFSGQGHPGQSTQSSSSSSLQPQQRLLQRPLAKRESIQHLGGGPERRSSQPSPNPGSKYLSGPGSMHEAHSPAMASSPRSSPGREMGGHHHSHGASNHEQSGAPTMRSLPGSAWYEESNQGYLSRRMSQPHPSYGYSSSGSGHSGLPPTMPSPLAHPYDRRASEIEDYPPVHREKYEKLNASTLLPSGPNGSSSGPSSSSSLSRHSMQKMKPLAHPVLPNSAFESRQHPLDPAEPEPMEEGGGSRQSLTPYSRPGPGGSGPNPGPSSPWLGGGNGNSGGGGGNSSGPVTPQSEPMRYSHSMGNSTTTGSSNNNNSSSGGAYSHGANGPRPSLRHQSSLSNIYYQTPRQDDRDRFEAENEMDMSPDYHDVDTDGRPIARMRHQGLKRKSLGQPLGRSSSHQNLYSTSMQHSHSHQHHHHPQHHSQQQQSSQHRDSHHHGHHHQSQQSQHHHHSSREHQHPSQHHSQHPMSAPRDHHHHHHHHHSQQHHSQQHQDLNAALPPPPNNMGIKMTCFPNALSKNSSPPTAKTIDSSEHMALPLSQCSKIVIEIHQPRNAQAYTSGVSLPPSSQQQQEDGKKETGVTEQQKKTPSSLAHHHLARSSSSIIGHRRSASRDLVSYGACKKRRADSIDDANGNALSRSEKDTLDEEDEDHLQEDESDVIRDDEQVDGEEKKGGASMAEAAAAAVVAAAAAAQASKPIASINANANANANSADVASTIQVFGIDYLAQHQDKKSSPSNGLLGLGLGLPSSTSSSATMDKTVDALQVARASSYVILEDQKEMGVDYSLFTRVETAGWRILIPPNVVASFRSEDFGLMLKPKGLVVEDDADMVVGGGEGESGQQERRQEKQRLQEVKGVRRVGEDDDDEEEREEVEEEEVEIEGSGYGRGDEDDDVGTEGVRRIALRDDDSQRAEEEEQEEVIVKSISYYHHSHSHSQSHQQHHVAQDLEMQEEEEEEEEEGEEVEAETEATAVNAAVTSTASMVETSQQHQSSSQQEQEQEQGQGQGVVNDEEEDKEDQGDIEMDRE</sequence>
<feature type="compositionally biased region" description="Basic and acidic residues" evidence="1">
    <location>
        <begin position="1383"/>
        <end position="1397"/>
    </location>
</feature>
<feature type="compositionally biased region" description="Acidic residues" evidence="1">
    <location>
        <begin position="1433"/>
        <end position="1452"/>
    </location>
</feature>
<feature type="compositionally biased region" description="Basic and acidic residues" evidence="1">
    <location>
        <begin position="1326"/>
        <end position="1346"/>
    </location>
</feature>
<feature type="compositionally biased region" description="Gly residues" evidence="1">
    <location>
        <begin position="755"/>
        <end position="769"/>
    </location>
</feature>
<feature type="compositionally biased region" description="Acidic residues" evidence="1">
    <location>
        <begin position="1494"/>
        <end position="1511"/>
    </location>
</feature>
<proteinExistence type="predicted"/>
<feature type="region of interest" description="Disordered" evidence="1">
    <location>
        <begin position="869"/>
        <end position="1013"/>
    </location>
</feature>
<feature type="compositionally biased region" description="Acidic residues" evidence="1">
    <location>
        <begin position="379"/>
        <end position="390"/>
    </location>
</feature>
<feature type="region of interest" description="Disordered" evidence="1">
    <location>
        <begin position="336"/>
        <end position="836"/>
    </location>
</feature>
<feature type="compositionally biased region" description="Basic and acidic residues" evidence="1">
    <location>
        <begin position="1143"/>
        <end position="1158"/>
    </location>
</feature>
<feature type="compositionally biased region" description="Basic residues" evidence="1">
    <location>
        <begin position="918"/>
        <end position="950"/>
    </location>
</feature>
<feature type="compositionally biased region" description="Polar residues" evidence="1">
    <location>
        <begin position="879"/>
        <end position="892"/>
    </location>
</feature>
<accession>A0AAD4H1N7</accession>
<feature type="compositionally biased region" description="Basic residues" evidence="1">
    <location>
        <begin position="958"/>
        <end position="974"/>
    </location>
</feature>
<feature type="compositionally biased region" description="Acidic residues" evidence="1">
    <location>
        <begin position="1128"/>
        <end position="1142"/>
    </location>
</feature>
<comment type="caution">
    <text evidence="2">The sequence shown here is derived from an EMBL/GenBank/DDBJ whole genome shotgun (WGS) entry which is preliminary data.</text>
</comment>
<evidence type="ECO:0000313" key="2">
    <source>
        <dbReference type="EMBL" id="KAG0260251.1"/>
    </source>
</evidence>
<organism evidence="2 3">
    <name type="scientific">Linnemannia exigua</name>
    <dbReference type="NCBI Taxonomy" id="604196"/>
    <lineage>
        <taxon>Eukaryota</taxon>
        <taxon>Fungi</taxon>
        <taxon>Fungi incertae sedis</taxon>
        <taxon>Mucoromycota</taxon>
        <taxon>Mortierellomycotina</taxon>
        <taxon>Mortierellomycetes</taxon>
        <taxon>Mortierellales</taxon>
        <taxon>Mortierellaceae</taxon>
        <taxon>Linnemannia</taxon>
    </lineage>
</organism>
<feature type="compositionally biased region" description="Basic and acidic residues" evidence="1">
    <location>
        <begin position="642"/>
        <end position="663"/>
    </location>
</feature>
<evidence type="ECO:0000256" key="1">
    <source>
        <dbReference type="SAM" id="MobiDB-lite"/>
    </source>
</evidence>
<keyword evidence="3" id="KW-1185">Reference proteome</keyword>
<feature type="compositionally biased region" description="Low complexity" evidence="1">
    <location>
        <begin position="489"/>
        <end position="515"/>
    </location>
</feature>
<feature type="compositionally biased region" description="Low complexity" evidence="1">
    <location>
        <begin position="1453"/>
        <end position="1462"/>
    </location>
</feature>
<feature type="compositionally biased region" description="Polar residues" evidence="1">
    <location>
        <begin position="1042"/>
        <end position="1056"/>
    </location>
</feature>
<feature type="compositionally biased region" description="Acidic residues" evidence="1">
    <location>
        <begin position="182"/>
        <end position="196"/>
    </location>
</feature>
<dbReference type="Proteomes" id="UP001194580">
    <property type="component" value="Unassembled WGS sequence"/>
</dbReference>
<feature type="compositionally biased region" description="Low complexity" evidence="1">
    <location>
        <begin position="153"/>
        <end position="162"/>
    </location>
</feature>